<evidence type="ECO:0000313" key="14">
    <source>
        <dbReference type="Proteomes" id="UP000551848"/>
    </source>
</evidence>
<dbReference type="GO" id="GO:0007059">
    <property type="term" value="P:chromosome segregation"/>
    <property type="evidence" value="ECO:0007669"/>
    <property type="project" value="UniProtKB-UniRule"/>
</dbReference>
<dbReference type="PANTHER" id="PTHR30349">
    <property type="entry name" value="PHAGE INTEGRASE-RELATED"/>
    <property type="match status" value="1"/>
</dbReference>
<dbReference type="Gene3D" id="1.10.150.130">
    <property type="match status" value="1"/>
</dbReference>
<evidence type="ECO:0000259" key="12">
    <source>
        <dbReference type="PROSITE" id="PS51900"/>
    </source>
</evidence>
<dbReference type="Pfam" id="PF00589">
    <property type="entry name" value="Phage_integrase"/>
    <property type="match status" value="1"/>
</dbReference>
<comment type="subunit">
    <text evidence="10">Forms a cyclic heterotetrameric complex composed of two molecules of XerC and two molecules of XerD.</text>
</comment>
<comment type="similarity">
    <text evidence="10">Belongs to the 'phage' integrase family. XerC subfamily.</text>
</comment>
<dbReference type="EMBL" id="JACETL010000002">
    <property type="protein sequence ID" value="MBA4692215.1"/>
    <property type="molecule type" value="Genomic_DNA"/>
</dbReference>
<dbReference type="Proteomes" id="UP000551848">
    <property type="component" value="Unassembled WGS sequence"/>
</dbReference>
<dbReference type="CDD" id="cd00798">
    <property type="entry name" value="INT_XerDC_C"/>
    <property type="match status" value="1"/>
</dbReference>
<accession>A0A838Y063</accession>
<comment type="similarity">
    <text evidence="2">Belongs to the 'phage' integrase family. XerD subfamily.</text>
</comment>
<evidence type="ECO:0000256" key="10">
    <source>
        <dbReference type="HAMAP-Rule" id="MF_01808"/>
    </source>
</evidence>
<dbReference type="InterPro" id="IPR004107">
    <property type="entry name" value="Integrase_SAM-like_N"/>
</dbReference>
<dbReference type="InterPro" id="IPR013762">
    <property type="entry name" value="Integrase-like_cat_sf"/>
</dbReference>
<dbReference type="GO" id="GO:0005737">
    <property type="term" value="C:cytoplasm"/>
    <property type="evidence" value="ECO:0007669"/>
    <property type="project" value="UniProtKB-SubCell"/>
</dbReference>
<comment type="function">
    <text evidence="10">Site-specific tyrosine recombinase, which acts by catalyzing the cutting and rejoining of the recombining DNA molecules. The XerC-XerD complex is essential to convert dimers of the bacterial chromosome into monomers to permit their segregation at cell division. It also contributes to the segregational stability of plasmids.</text>
</comment>
<dbReference type="SUPFAM" id="SSF56349">
    <property type="entry name" value="DNA breaking-rejoining enzymes"/>
    <property type="match status" value="1"/>
</dbReference>
<feature type="active site" evidence="10">
    <location>
        <position position="272"/>
    </location>
</feature>
<reference evidence="13 14" key="1">
    <citation type="submission" date="2020-06" db="EMBL/GenBank/DDBJ databases">
        <title>Dysbiosis in marine aquaculture revealed through microbiome analysis: reverse ecology for environmental sustainability.</title>
        <authorList>
            <person name="Haro-Moreno J.M."/>
            <person name="Coutinho F.H."/>
            <person name="Zaragoza-Solas A."/>
            <person name="Picazo A."/>
            <person name="Almagro-Moreno S."/>
            <person name="Lopez-Perez M."/>
        </authorList>
    </citation>
    <scope>NUCLEOTIDE SEQUENCE [LARGE SCALE GENOMIC DNA]</scope>
    <source>
        <strain evidence="13">MCMED-G41</strain>
    </source>
</reference>
<evidence type="ECO:0000256" key="7">
    <source>
        <dbReference type="ARBA" id="ARBA00023125"/>
    </source>
</evidence>
<dbReference type="NCBIfam" id="TIGR02225">
    <property type="entry name" value="recomb_XerD"/>
    <property type="match status" value="1"/>
</dbReference>
<dbReference type="HAMAP" id="MF_01808">
    <property type="entry name" value="Recomb_XerC_XerD"/>
    <property type="match status" value="1"/>
</dbReference>
<keyword evidence="3 10" id="KW-0963">Cytoplasm</keyword>
<dbReference type="InterPro" id="IPR002104">
    <property type="entry name" value="Integrase_catalytic"/>
</dbReference>
<comment type="caution">
    <text evidence="13">The sequence shown here is derived from an EMBL/GenBank/DDBJ whole genome shotgun (WGS) entry which is preliminary data.</text>
</comment>
<dbReference type="GO" id="GO:0009037">
    <property type="term" value="F:tyrosine-based site-specific recombinase activity"/>
    <property type="evidence" value="ECO:0007669"/>
    <property type="project" value="UniProtKB-UniRule"/>
</dbReference>
<dbReference type="InterPro" id="IPR044068">
    <property type="entry name" value="CB"/>
</dbReference>
<dbReference type="NCBIfam" id="NF001399">
    <property type="entry name" value="PRK00283.1"/>
    <property type="match status" value="1"/>
</dbReference>
<evidence type="ECO:0000256" key="9">
    <source>
        <dbReference type="ARBA" id="ARBA00023306"/>
    </source>
</evidence>
<keyword evidence="9 10" id="KW-0131">Cell cycle</keyword>
<feature type="domain" description="Tyr recombinase" evidence="11">
    <location>
        <begin position="112"/>
        <end position="294"/>
    </location>
</feature>
<organism evidence="13 14">
    <name type="scientific">SAR86 cluster bacterium</name>
    <dbReference type="NCBI Taxonomy" id="2030880"/>
    <lineage>
        <taxon>Bacteria</taxon>
        <taxon>Pseudomonadati</taxon>
        <taxon>Pseudomonadota</taxon>
        <taxon>Gammaproteobacteria</taxon>
        <taxon>SAR86 cluster</taxon>
    </lineage>
</organism>
<dbReference type="InterPro" id="IPR010998">
    <property type="entry name" value="Integrase_recombinase_N"/>
</dbReference>
<evidence type="ECO:0000256" key="1">
    <source>
        <dbReference type="ARBA" id="ARBA00004496"/>
    </source>
</evidence>
<proteinExistence type="inferred from homology"/>
<keyword evidence="8 10" id="KW-0233">DNA recombination</keyword>
<dbReference type="AlphaFoldDB" id="A0A838Y063"/>
<dbReference type="InterPro" id="IPR023009">
    <property type="entry name" value="Tyrosine_recombinase_XerC/XerD"/>
</dbReference>
<keyword evidence="4 10" id="KW-0132">Cell division</keyword>
<feature type="active site" evidence="10">
    <location>
        <position position="249"/>
    </location>
</feature>
<evidence type="ECO:0000256" key="5">
    <source>
        <dbReference type="ARBA" id="ARBA00022829"/>
    </source>
</evidence>
<feature type="active site" description="O-(3'-phospho-DNA)-tyrosine intermediate" evidence="10">
    <location>
        <position position="281"/>
    </location>
</feature>
<dbReference type="PROSITE" id="PS51898">
    <property type="entry name" value="TYR_RECOMBINASE"/>
    <property type="match status" value="1"/>
</dbReference>
<evidence type="ECO:0000256" key="4">
    <source>
        <dbReference type="ARBA" id="ARBA00022618"/>
    </source>
</evidence>
<dbReference type="GO" id="GO:0006313">
    <property type="term" value="P:DNA transposition"/>
    <property type="evidence" value="ECO:0007669"/>
    <property type="project" value="UniProtKB-UniRule"/>
</dbReference>
<feature type="active site" evidence="10">
    <location>
        <position position="246"/>
    </location>
</feature>
<evidence type="ECO:0000256" key="8">
    <source>
        <dbReference type="ARBA" id="ARBA00023172"/>
    </source>
</evidence>
<name>A0A838Y063_9GAMM</name>
<feature type="active site" evidence="10">
    <location>
        <position position="152"/>
    </location>
</feature>
<keyword evidence="5 10" id="KW-0159">Chromosome partition</keyword>
<feature type="active site" evidence="10">
    <location>
        <position position="176"/>
    </location>
</feature>
<dbReference type="InterPro" id="IPR050090">
    <property type="entry name" value="Tyrosine_recombinase_XerCD"/>
</dbReference>
<dbReference type="Pfam" id="PF02899">
    <property type="entry name" value="Phage_int_SAM_1"/>
    <property type="match status" value="1"/>
</dbReference>
<evidence type="ECO:0000259" key="11">
    <source>
        <dbReference type="PROSITE" id="PS51898"/>
    </source>
</evidence>
<dbReference type="GO" id="GO:0003677">
    <property type="term" value="F:DNA binding"/>
    <property type="evidence" value="ECO:0007669"/>
    <property type="project" value="UniProtKB-UniRule"/>
</dbReference>
<dbReference type="PROSITE" id="PS51900">
    <property type="entry name" value="CB"/>
    <property type="match status" value="1"/>
</dbReference>
<protein>
    <recommendedName>
        <fullName evidence="10">Tyrosine recombinase XerC</fullName>
    </recommendedName>
</protein>
<sequence>MASDLERDQLIDSFLSNLRLEKGLSENTIKAYSSDCYTFKSWLLVQRNSVLKKTDEEDIKLYLKKLHGLNLSHKTINRKLSSLKHFFIFLSKKRFIQNNPVMNFSGLKNIKSLPKSLSINDVNSLINAPDCANFIGLRDRAMLELMYATGVRISELINLQYTNIDLNRSLIKVMGKGGKERMIPFGDNALSWISDYIEFRRKNNLSLQSRDFFISQQGTKLTRQAFWHRIKHYLLKTGLSKDISPHTLRHAFATHLLNNGADLRSVQMLLGHSDLSTTQIYTHIAKQRLSDMVKEHHPRG</sequence>
<comment type="subcellular location">
    <subcellularLocation>
        <location evidence="1 10">Cytoplasm</location>
    </subcellularLocation>
</comment>
<evidence type="ECO:0000256" key="6">
    <source>
        <dbReference type="ARBA" id="ARBA00022908"/>
    </source>
</evidence>
<keyword evidence="6 10" id="KW-0229">DNA integration</keyword>
<dbReference type="GO" id="GO:0051301">
    <property type="term" value="P:cell division"/>
    <property type="evidence" value="ECO:0007669"/>
    <property type="project" value="UniProtKB-KW"/>
</dbReference>
<dbReference type="InterPro" id="IPR011932">
    <property type="entry name" value="Recomb_XerD"/>
</dbReference>
<evidence type="ECO:0000256" key="3">
    <source>
        <dbReference type="ARBA" id="ARBA00022490"/>
    </source>
</evidence>
<dbReference type="Gene3D" id="1.10.443.10">
    <property type="entry name" value="Intergrase catalytic core"/>
    <property type="match status" value="1"/>
</dbReference>
<evidence type="ECO:0000256" key="2">
    <source>
        <dbReference type="ARBA" id="ARBA00010450"/>
    </source>
</evidence>
<dbReference type="PANTHER" id="PTHR30349:SF90">
    <property type="entry name" value="TYROSINE RECOMBINASE XERD"/>
    <property type="match status" value="1"/>
</dbReference>
<keyword evidence="7 10" id="KW-0238">DNA-binding</keyword>
<feature type="domain" description="Core-binding (CB)" evidence="12">
    <location>
        <begin position="5"/>
        <end position="91"/>
    </location>
</feature>
<evidence type="ECO:0000313" key="13">
    <source>
        <dbReference type="EMBL" id="MBA4692215.1"/>
    </source>
</evidence>
<gene>
    <name evidence="13" type="primary">xerD</name>
    <name evidence="10" type="synonym">xerC</name>
    <name evidence="13" type="ORF">H2072_00540</name>
</gene>
<dbReference type="InterPro" id="IPR011010">
    <property type="entry name" value="DNA_brk_join_enz"/>
</dbReference>
<dbReference type="NCBIfam" id="NF040815">
    <property type="entry name" value="recomb_XerA_Arch"/>
    <property type="match status" value="1"/>
</dbReference>